<feature type="transmembrane region" description="Helical" evidence="6">
    <location>
        <begin position="325"/>
        <end position="348"/>
    </location>
</feature>
<comment type="subcellular location">
    <subcellularLocation>
        <location evidence="1">Membrane</location>
        <topology evidence="1">Multi-pass membrane protein</topology>
    </subcellularLocation>
</comment>
<gene>
    <name evidence="7" type="ORF">yc1106_07767</name>
</gene>
<evidence type="ECO:0000256" key="2">
    <source>
        <dbReference type="ARBA" id="ARBA00022448"/>
    </source>
</evidence>
<dbReference type="Gene3D" id="1.20.1740.10">
    <property type="entry name" value="Amino acid/polyamine transporter I"/>
    <property type="match status" value="1"/>
</dbReference>
<keyword evidence="3 6" id="KW-0812">Transmembrane</keyword>
<dbReference type="PANTHER" id="PTHR45649">
    <property type="entry name" value="AMINO-ACID PERMEASE BAT1"/>
    <property type="match status" value="1"/>
</dbReference>
<evidence type="ECO:0000313" key="8">
    <source>
        <dbReference type="Proteomes" id="UP001056012"/>
    </source>
</evidence>
<dbReference type="InterPro" id="IPR002293">
    <property type="entry name" value="AA/rel_permease1"/>
</dbReference>
<dbReference type="VEuPathDB" id="FungiDB:yc1106_07767"/>
<feature type="transmembrane region" description="Helical" evidence="6">
    <location>
        <begin position="409"/>
        <end position="427"/>
    </location>
</feature>
<feature type="transmembrane region" description="Helical" evidence="6">
    <location>
        <begin position="235"/>
        <end position="253"/>
    </location>
</feature>
<feature type="transmembrane region" description="Helical" evidence="6">
    <location>
        <begin position="196"/>
        <end position="215"/>
    </location>
</feature>
<reference evidence="7" key="1">
    <citation type="submission" date="2021-12" db="EMBL/GenBank/DDBJ databases">
        <title>Curvularia clavata genome.</title>
        <authorList>
            <person name="Cao Y."/>
        </authorList>
    </citation>
    <scope>NUCLEOTIDE SEQUENCE</scope>
    <source>
        <strain evidence="7">Yc1106</strain>
    </source>
</reference>
<evidence type="ECO:0000256" key="6">
    <source>
        <dbReference type="SAM" id="Phobius"/>
    </source>
</evidence>
<keyword evidence="2" id="KW-0813">Transport</keyword>
<feature type="transmembrane region" description="Helical" evidence="6">
    <location>
        <begin position="458"/>
        <end position="480"/>
    </location>
</feature>
<dbReference type="PIRSF" id="PIRSF006060">
    <property type="entry name" value="AA_transporter"/>
    <property type="match status" value="1"/>
</dbReference>
<evidence type="ECO:0000256" key="5">
    <source>
        <dbReference type="ARBA" id="ARBA00023136"/>
    </source>
</evidence>
<feature type="transmembrane region" description="Helical" evidence="6">
    <location>
        <begin position="379"/>
        <end position="403"/>
    </location>
</feature>
<evidence type="ECO:0000313" key="7">
    <source>
        <dbReference type="EMBL" id="USP80493.1"/>
    </source>
</evidence>
<accession>A0A9Q8ZI14</accession>
<keyword evidence="4 6" id="KW-1133">Transmembrane helix</keyword>
<sequence length="526" mass="57385">MELMNETKPGAAASSAVELYNQDERDLMRLGKVPKLKRNFGFMQILGFSCTVLVTWEGFLQVSTPSLLNGGPAGVFWGYILIWIGSISIYTVLSELSSMAPTAGGQYHWVAMLAPRWYSKFLSFITGWVTLIGWQATTASSAYLGGTILQSTILLVKPDYSPKPYQAMLIGWALLAFAVIINTVGSKTLAHFEGLILILHILGFFAVLIPLVYLSDHGDTSIFTTFVNSGGWSTQGLSFMVGLPSSVFALIGVDSCVHMAEEVKNATKVVPRAIQISVLLNGTLGFAMLIAYLFCLGDLNDVVESSATLGYAYLYVFLKGTGSPAGAATMAMIMWVLGVCCLVGLMAATSRQLWSFARDNAVPFSKQVTKLHPRTRIPVNTIIITTVISMILSTIALGSYVAFSNIVNLSIGGLYASYFIICSLLLWRRLQGINPYNENAIMVGPETLQWGPWKVPGALGVANNLFACAYLFVLWFFSFWPASVEVTPQSMNFSSVTFGGTVLFAILWYLMRGRKVYTGPTIEVDI</sequence>
<feature type="transmembrane region" description="Helical" evidence="6">
    <location>
        <begin position="121"/>
        <end position="145"/>
    </location>
</feature>
<dbReference type="Pfam" id="PF13520">
    <property type="entry name" value="AA_permease_2"/>
    <property type="match status" value="1"/>
</dbReference>
<feature type="transmembrane region" description="Helical" evidence="6">
    <location>
        <begin position="492"/>
        <end position="511"/>
    </location>
</feature>
<feature type="transmembrane region" description="Helical" evidence="6">
    <location>
        <begin position="39"/>
        <end position="56"/>
    </location>
</feature>
<evidence type="ECO:0000256" key="4">
    <source>
        <dbReference type="ARBA" id="ARBA00022989"/>
    </source>
</evidence>
<evidence type="ECO:0000256" key="1">
    <source>
        <dbReference type="ARBA" id="ARBA00004141"/>
    </source>
</evidence>
<evidence type="ECO:0008006" key="9">
    <source>
        <dbReference type="Google" id="ProtNLM"/>
    </source>
</evidence>
<dbReference type="OrthoDB" id="3257095at2759"/>
<dbReference type="GO" id="GO:0016020">
    <property type="term" value="C:membrane"/>
    <property type="evidence" value="ECO:0007669"/>
    <property type="project" value="UniProtKB-SubCell"/>
</dbReference>
<dbReference type="AlphaFoldDB" id="A0A9Q8ZI14"/>
<evidence type="ECO:0000256" key="3">
    <source>
        <dbReference type="ARBA" id="ARBA00022692"/>
    </source>
</evidence>
<proteinExistence type="predicted"/>
<protein>
    <recommendedName>
        <fullName evidence="9">Amino acid transporter</fullName>
    </recommendedName>
</protein>
<feature type="transmembrane region" description="Helical" evidence="6">
    <location>
        <begin position="273"/>
        <end position="294"/>
    </location>
</feature>
<feature type="transmembrane region" description="Helical" evidence="6">
    <location>
        <begin position="165"/>
        <end position="184"/>
    </location>
</feature>
<dbReference type="GO" id="GO:0022857">
    <property type="term" value="F:transmembrane transporter activity"/>
    <property type="evidence" value="ECO:0007669"/>
    <property type="project" value="InterPro"/>
</dbReference>
<dbReference type="PANTHER" id="PTHR45649:SF1">
    <property type="entry name" value="TRANSPORTER, PUTATIVE (EUROFUNG)-RELATED"/>
    <property type="match status" value="1"/>
</dbReference>
<organism evidence="7 8">
    <name type="scientific">Curvularia clavata</name>
    <dbReference type="NCBI Taxonomy" id="95742"/>
    <lineage>
        <taxon>Eukaryota</taxon>
        <taxon>Fungi</taxon>
        <taxon>Dikarya</taxon>
        <taxon>Ascomycota</taxon>
        <taxon>Pezizomycotina</taxon>
        <taxon>Dothideomycetes</taxon>
        <taxon>Pleosporomycetidae</taxon>
        <taxon>Pleosporales</taxon>
        <taxon>Pleosporineae</taxon>
        <taxon>Pleosporaceae</taxon>
        <taxon>Curvularia</taxon>
    </lineage>
</organism>
<keyword evidence="8" id="KW-1185">Reference proteome</keyword>
<dbReference type="Proteomes" id="UP001056012">
    <property type="component" value="Chromosome 6"/>
</dbReference>
<feature type="transmembrane region" description="Helical" evidence="6">
    <location>
        <begin position="76"/>
        <end position="93"/>
    </location>
</feature>
<name>A0A9Q8ZI14_CURCL</name>
<dbReference type="EMBL" id="CP089279">
    <property type="protein sequence ID" value="USP80493.1"/>
    <property type="molecule type" value="Genomic_DNA"/>
</dbReference>
<keyword evidence="5 6" id="KW-0472">Membrane</keyword>